<dbReference type="RefSeq" id="XP_033378004.1">
    <property type="nucleotide sequence ID" value="XM_033534252.1"/>
</dbReference>
<evidence type="ECO:0000313" key="3">
    <source>
        <dbReference type="Proteomes" id="UP000799778"/>
    </source>
</evidence>
<evidence type="ECO:0000313" key="2">
    <source>
        <dbReference type="EMBL" id="KAF2009665.1"/>
    </source>
</evidence>
<dbReference type="SUPFAM" id="SSF53474">
    <property type="entry name" value="alpha/beta-Hydrolases"/>
    <property type="match status" value="1"/>
</dbReference>
<gene>
    <name evidence="2" type="ORF">BU24DRAFT_497245</name>
</gene>
<evidence type="ECO:0008006" key="4">
    <source>
        <dbReference type="Google" id="ProtNLM"/>
    </source>
</evidence>
<dbReference type="EMBL" id="ML978078">
    <property type="protein sequence ID" value="KAF2009665.1"/>
    <property type="molecule type" value="Genomic_DNA"/>
</dbReference>
<organism evidence="2 3">
    <name type="scientific">Aaosphaeria arxii CBS 175.79</name>
    <dbReference type="NCBI Taxonomy" id="1450172"/>
    <lineage>
        <taxon>Eukaryota</taxon>
        <taxon>Fungi</taxon>
        <taxon>Dikarya</taxon>
        <taxon>Ascomycota</taxon>
        <taxon>Pezizomycotina</taxon>
        <taxon>Dothideomycetes</taxon>
        <taxon>Pleosporomycetidae</taxon>
        <taxon>Pleosporales</taxon>
        <taxon>Pleosporales incertae sedis</taxon>
        <taxon>Aaosphaeria</taxon>
    </lineage>
</organism>
<proteinExistence type="predicted"/>
<feature type="transmembrane region" description="Helical" evidence="1">
    <location>
        <begin position="191"/>
        <end position="210"/>
    </location>
</feature>
<keyword evidence="1" id="KW-1133">Transmembrane helix</keyword>
<dbReference type="Proteomes" id="UP000799778">
    <property type="component" value="Unassembled WGS sequence"/>
</dbReference>
<protein>
    <recommendedName>
        <fullName evidence="4">AB hydrolase-1 domain-containing protein</fullName>
    </recommendedName>
</protein>
<dbReference type="PANTHER" id="PTHR37471">
    <property type="entry name" value="UNNAMED PRODUCT"/>
    <property type="match status" value="1"/>
</dbReference>
<dbReference type="OrthoDB" id="6431331at2759"/>
<keyword evidence="3" id="KW-1185">Reference proteome</keyword>
<feature type="transmembrane region" description="Helical" evidence="1">
    <location>
        <begin position="42"/>
        <end position="62"/>
    </location>
</feature>
<evidence type="ECO:0000256" key="1">
    <source>
        <dbReference type="SAM" id="Phobius"/>
    </source>
</evidence>
<dbReference type="Gene3D" id="3.40.50.1820">
    <property type="entry name" value="alpha/beta hydrolase"/>
    <property type="match status" value="1"/>
</dbReference>
<sequence length="513" mass="59187">MIGTSLPELVFIRICILALRVITPLSIFYLSFCIADPPSSVAGKFLLAYCAFEAAFWLLVFIPRKRSLQSAAVHPPTLPYEERKALFWKCWDKIPNPDYFLSKWFLGARPHEIGRENVKDFYRWALLNKGDEGRHVVKAEEVERRVEEEQELEEYVDGIETLTGQKIEPGRGPAKSLRLTIDDVKMLHRPLLWYMVIGLVDSLTAAYLFYNKFQLYGVSLRRTFSIFPFRLANLCTRKGSASPDLSYWYRPHTSQTRLPVLFIHGISIGLYSYAQFLTEITKHDPKGPEDGEIGIIAIEAMPISFRITEPILDRDQFCRQILQILNTHSWDKVVLASHSYGSVITTHLLQNPDTRSRIGPSLFVDPVTFLLHLPDVAYNFTARKPKRANERQLHYFACTDMMVSHALARHFFWAQNILWEEDVRGRDVTVSLGGRDLIVDTETVGKYIAGIDMKSEDSSWKERAWTGNGLETLWFPTCDHAQVFERAEGRRRLGDVLRKYSEQKIDEEEEDFP</sequence>
<feature type="transmembrane region" description="Helical" evidence="1">
    <location>
        <begin position="9"/>
        <end position="30"/>
    </location>
</feature>
<keyword evidence="1" id="KW-0472">Membrane</keyword>
<dbReference type="GeneID" id="54291649"/>
<reference evidence="2" key="1">
    <citation type="journal article" date="2020" name="Stud. Mycol.">
        <title>101 Dothideomycetes genomes: a test case for predicting lifestyles and emergence of pathogens.</title>
        <authorList>
            <person name="Haridas S."/>
            <person name="Albert R."/>
            <person name="Binder M."/>
            <person name="Bloem J."/>
            <person name="Labutti K."/>
            <person name="Salamov A."/>
            <person name="Andreopoulos B."/>
            <person name="Baker S."/>
            <person name="Barry K."/>
            <person name="Bills G."/>
            <person name="Bluhm B."/>
            <person name="Cannon C."/>
            <person name="Castanera R."/>
            <person name="Culley D."/>
            <person name="Daum C."/>
            <person name="Ezra D."/>
            <person name="Gonzalez J."/>
            <person name="Henrissat B."/>
            <person name="Kuo A."/>
            <person name="Liang C."/>
            <person name="Lipzen A."/>
            <person name="Lutzoni F."/>
            <person name="Magnuson J."/>
            <person name="Mondo S."/>
            <person name="Nolan M."/>
            <person name="Ohm R."/>
            <person name="Pangilinan J."/>
            <person name="Park H.-J."/>
            <person name="Ramirez L."/>
            <person name="Alfaro M."/>
            <person name="Sun H."/>
            <person name="Tritt A."/>
            <person name="Yoshinaga Y."/>
            <person name="Zwiers L.-H."/>
            <person name="Turgeon B."/>
            <person name="Goodwin S."/>
            <person name="Spatafora J."/>
            <person name="Crous P."/>
            <person name="Grigoriev I."/>
        </authorList>
    </citation>
    <scope>NUCLEOTIDE SEQUENCE</scope>
    <source>
        <strain evidence="2">CBS 175.79</strain>
    </source>
</reference>
<dbReference type="AlphaFoldDB" id="A0A6A5X9C7"/>
<name>A0A6A5X9C7_9PLEO</name>
<keyword evidence="1" id="KW-0812">Transmembrane</keyword>
<dbReference type="InterPro" id="IPR029058">
    <property type="entry name" value="AB_hydrolase_fold"/>
</dbReference>
<accession>A0A6A5X9C7</accession>
<dbReference type="PANTHER" id="PTHR37471:SF1">
    <property type="entry name" value="AB HYDROLASE-1 DOMAIN-CONTAINING PROTEIN"/>
    <property type="match status" value="1"/>
</dbReference>